<protein>
    <submittedName>
        <fullName evidence="2">Uncharacterized protein</fullName>
    </submittedName>
</protein>
<keyword evidence="3" id="KW-1185">Reference proteome</keyword>
<gene>
    <name evidence="2" type="ORF">DFJ69_6154</name>
</gene>
<feature type="compositionally biased region" description="Gly residues" evidence="1">
    <location>
        <begin position="22"/>
        <end position="32"/>
    </location>
</feature>
<organism evidence="2 3">
    <name type="scientific">Thermomonospora umbrina</name>
    <dbReference type="NCBI Taxonomy" id="111806"/>
    <lineage>
        <taxon>Bacteria</taxon>
        <taxon>Bacillati</taxon>
        <taxon>Actinomycetota</taxon>
        <taxon>Actinomycetes</taxon>
        <taxon>Streptosporangiales</taxon>
        <taxon>Thermomonosporaceae</taxon>
        <taxon>Thermomonospora</taxon>
    </lineage>
</organism>
<evidence type="ECO:0000313" key="3">
    <source>
        <dbReference type="Proteomes" id="UP000256661"/>
    </source>
</evidence>
<comment type="caution">
    <text evidence="2">The sequence shown here is derived from an EMBL/GenBank/DDBJ whole genome shotgun (WGS) entry which is preliminary data.</text>
</comment>
<feature type="region of interest" description="Disordered" evidence="1">
    <location>
        <begin position="1"/>
        <end position="62"/>
    </location>
</feature>
<reference evidence="2 3" key="1">
    <citation type="submission" date="2018-08" db="EMBL/GenBank/DDBJ databases">
        <title>Sequencing the genomes of 1000 actinobacteria strains.</title>
        <authorList>
            <person name="Klenk H.-P."/>
        </authorList>
    </citation>
    <scope>NUCLEOTIDE SEQUENCE [LARGE SCALE GENOMIC DNA]</scope>
    <source>
        <strain evidence="2 3">DSM 43927</strain>
    </source>
</reference>
<proteinExistence type="predicted"/>
<evidence type="ECO:0000313" key="2">
    <source>
        <dbReference type="EMBL" id="REF00599.1"/>
    </source>
</evidence>
<accession>A0A3D9SXL9</accession>
<dbReference type="AlphaFoldDB" id="A0A3D9SXL9"/>
<evidence type="ECO:0000256" key="1">
    <source>
        <dbReference type="SAM" id="MobiDB-lite"/>
    </source>
</evidence>
<name>A0A3D9SXL9_9ACTN</name>
<dbReference type="Proteomes" id="UP000256661">
    <property type="component" value="Unassembled WGS sequence"/>
</dbReference>
<dbReference type="EMBL" id="QTTT01000001">
    <property type="protein sequence ID" value="REF00599.1"/>
    <property type="molecule type" value="Genomic_DNA"/>
</dbReference>
<feature type="region of interest" description="Disordered" evidence="1">
    <location>
        <begin position="102"/>
        <end position="122"/>
    </location>
</feature>
<feature type="compositionally biased region" description="Pro residues" evidence="1">
    <location>
        <begin position="48"/>
        <end position="59"/>
    </location>
</feature>
<sequence>MPGQTADRPGPRSPAACERPGNGAGPGRGWQEGRGRGTKGALCRDPLPHPPLRPMSPPHPHAEQQLQAVYLYAVIAVYGPWITSPVVGESERRLAVRRVTGARRQLHGPPPLLRRSNGDWAR</sequence>